<evidence type="ECO:0000313" key="5">
    <source>
        <dbReference type="Proteomes" id="UP001234989"/>
    </source>
</evidence>
<dbReference type="PANTHER" id="PTHR48258">
    <property type="entry name" value="DUF4218 DOMAIN-CONTAINING PROTEIN-RELATED"/>
    <property type="match status" value="1"/>
</dbReference>
<evidence type="ECO:0000259" key="3">
    <source>
        <dbReference type="Pfam" id="PF13960"/>
    </source>
</evidence>
<reference evidence="4" key="1">
    <citation type="submission" date="2023-08" db="EMBL/GenBank/DDBJ databases">
        <title>A de novo genome assembly of Solanum verrucosum Schlechtendal, a Mexican diploid species geographically isolated from the other diploid A-genome species in potato relatives.</title>
        <authorList>
            <person name="Hosaka K."/>
        </authorList>
    </citation>
    <scope>NUCLEOTIDE SEQUENCE</scope>
    <source>
        <tissue evidence="4">Young leaves</tissue>
    </source>
</reference>
<evidence type="ECO:0000313" key="4">
    <source>
        <dbReference type="EMBL" id="WMV41014.1"/>
    </source>
</evidence>
<dbReference type="Proteomes" id="UP001234989">
    <property type="component" value="Chromosome 8"/>
</dbReference>
<dbReference type="InterPro" id="IPR025452">
    <property type="entry name" value="DUF4218"/>
</dbReference>
<name>A0AAF0ZL97_SOLVR</name>
<dbReference type="InterPro" id="IPR004242">
    <property type="entry name" value="Transposase_21"/>
</dbReference>
<protein>
    <submittedName>
        <fullName evidence="4">Uncharacterized protein</fullName>
    </submittedName>
</protein>
<feature type="domain" description="DUF4216" evidence="2">
    <location>
        <begin position="374"/>
        <end position="434"/>
    </location>
</feature>
<dbReference type="PANTHER" id="PTHR48258:SF8">
    <property type="entry name" value="DUF4216 DOMAIN-CONTAINING PROTEIN"/>
    <property type="match status" value="1"/>
</dbReference>
<sequence>MMLSMIIPGPSSPGQDLDVYLQPLIIELKELCEFGIETYDAHTNQTFQMRAALMWTISDFPALAMLSGWSTKGKLACPTYRVDVDEMKISGYKSHDAHFIMHYLLQIAVRKGLPKNVGNFFKAICSKVIRRADLEPMQIEIKEIVCELEKIFPPFFFYIMKHLPIHLVDEIRLGGPNHLRWMYSTERKMCKFKGLVRNRRYPEGCIAEGFDVEKFLIFGSRYLHYGVKTSFSRYRIEDDEDVEKEGDDLSLLFPKLGHPVGNGKKKKRKTFTIDLELSSEVHRYVLFNTGDEQVEDFIKEHKMLIDSNNRSNAWTRAKSHSQEFGNWFKEKVKNVEVPNHGVTLSATTDSFASARDRNPIDGEVIYYGAIQDIIEFDYYNCFSVVLFRCDWFHNEIDEYGLTRVYFNKSRSTDDPFVLASQVHQVFYVADPIEKDVYYARNKVLVDLYDLEEENCPNIGDTFWRELSEDIGPSDRLSDVDMRWSREDILVVVVDMPSDAQFSEDTTMGTSEEEDDFDDTDWDWMDADD</sequence>
<organism evidence="4 5">
    <name type="scientific">Solanum verrucosum</name>
    <dbReference type="NCBI Taxonomy" id="315347"/>
    <lineage>
        <taxon>Eukaryota</taxon>
        <taxon>Viridiplantae</taxon>
        <taxon>Streptophyta</taxon>
        <taxon>Embryophyta</taxon>
        <taxon>Tracheophyta</taxon>
        <taxon>Spermatophyta</taxon>
        <taxon>Magnoliopsida</taxon>
        <taxon>eudicotyledons</taxon>
        <taxon>Gunneridae</taxon>
        <taxon>Pentapetalae</taxon>
        <taxon>asterids</taxon>
        <taxon>lamiids</taxon>
        <taxon>Solanales</taxon>
        <taxon>Solanaceae</taxon>
        <taxon>Solanoideae</taxon>
        <taxon>Solaneae</taxon>
        <taxon>Solanum</taxon>
    </lineage>
</organism>
<feature type="region of interest" description="Disordered" evidence="1">
    <location>
        <begin position="500"/>
        <end position="528"/>
    </location>
</feature>
<feature type="compositionally biased region" description="Polar residues" evidence="1">
    <location>
        <begin position="500"/>
        <end position="509"/>
    </location>
</feature>
<feature type="compositionally biased region" description="Acidic residues" evidence="1">
    <location>
        <begin position="510"/>
        <end position="528"/>
    </location>
</feature>
<accession>A0AAF0ZL97</accession>
<evidence type="ECO:0000256" key="1">
    <source>
        <dbReference type="SAM" id="MobiDB-lite"/>
    </source>
</evidence>
<dbReference type="Pfam" id="PF13952">
    <property type="entry name" value="DUF4216"/>
    <property type="match status" value="1"/>
</dbReference>
<dbReference type="AlphaFoldDB" id="A0AAF0ZL97"/>
<dbReference type="Pfam" id="PF02992">
    <property type="entry name" value="Transposase_21"/>
    <property type="match status" value="1"/>
</dbReference>
<gene>
    <name evidence="4" type="ORF">MTR67_034399</name>
</gene>
<evidence type="ECO:0000259" key="2">
    <source>
        <dbReference type="Pfam" id="PF13952"/>
    </source>
</evidence>
<keyword evidence="5" id="KW-1185">Reference proteome</keyword>
<dbReference type="Pfam" id="PF13960">
    <property type="entry name" value="DUF4218"/>
    <property type="match status" value="1"/>
</dbReference>
<proteinExistence type="predicted"/>
<feature type="domain" description="DUF4218" evidence="3">
    <location>
        <begin position="124"/>
        <end position="235"/>
    </location>
</feature>
<dbReference type="InterPro" id="IPR025312">
    <property type="entry name" value="DUF4216"/>
</dbReference>
<dbReference type="EMBL" id="CP133619">
    <property type="protein sequence ID" value="WMV41014.1"/>
    <property type="molecule type" value="Genomic_DNA"/>
</dbReference>